<gene>
    <name evidence="1" type="ORF">PYW08_011225</name>
</gene>
<organism evidence="1 2">
    <name type="scientific">Mythimna loreyi</name>
    <dbReference type="NCBI Taxonomy" id="667449"/>
    <lineage>
        <taxon>Eukaryota</taxon>
        <taxon>Metazoa</taxon>
        <taxon>Ecdysozoa</taxon>
        <taxon>Arthropoda</taxon>
        <taxon>Hexapoda</taxon>
        <taxon>Insecta</taxon>
        <taxon>Pterygota</taxon>
        <taxon>Neoptera</taxon>
        <taxon>Endopterygota</taxon>
        <taxon>Lepidoptera</taxon>
        <taxon>Glossata</taxon>
        <taxon>Ditrysia</taxon>
        <taxon>Noctuoidea</taxon>
        <taxon>Noctuidae</taxon>
        <taxon>Noctuinae</taxon>
        <taxon>Hadenini</taxon>
        <taxon>Mythimna</taxon>
    </lineage>
</organism>
<accession>A0ACC2Q2Y8</accession>
<comment type="caution">
    <text evidence="1">The sequence shown here is derived from an EMBL/GenBank/DDBJ whole genome shotgun (WGS) entry which is preliminary data.</text>
</comment>
<dbReference type="EMBL" id="CM056805">
    <property type="protein sequence ID" value="KAJ8707091.1"/>
    <property type="molecule type" value="Genomic_DNA"/>
</dbReference>
<proteinExistence type="predicted"/>
<evidence type="ECO:0000313" key="2">
    <source>
        <dbReference type="Proteomes" id="UP001231649"/>
    </source>
</evidence>
<protein>
    <submittedName>
        <fullName evidence="1">Uncharacterized protein</fullName>
    </submittedName>
</protein>
<dbReference type="Proteomes" id="UP001231649">
    <property type="component" value="Chromosome 29"/>
</dbReference>
<name>A0ACC2Q2Y8_9NEOP</name>
<sequence length="348" mass="38309">MYRTPAKKDANAFSQATGGSPRSIERPGSSQLIVRRSIGEWEAGRTEPQAKSPANPNPSVTPPRPLTTAKKMTNSLVTRRSSSGDTEVARKPEPKYPNLTAEARACLNKAKLHLGNSRNLKTEIKTEVLSAINRLFEIVKESEKRKSLAESATALAAGPISSPIPTEPQDGHRELQLRLEENSSLIKENIAQMERLKEVLVSNTASCVGEKTYASAAAAFNNLDVVNKNLFDSKNFLNKKTDVVLTKLLNENKFNSDIISSVGKNSDVVNNFEDITIMDDNGHLKNLKFKSALPKAQFDNLINSEVSLTKVSDKVSQIDRPVTESYEDEVEFEAGGQKPKFLDELGRK</sequence>
<keyword evidence="2" id="KW-1185">Reference proteome</keyword>
<reference evidence="1" key="1">
    <citation type="submission" date="2023-03" db="EMBL/GenBank/DDBJ databases">
        <title>Chromosome-level genomes of two armyworms, Mythimna separata and Mythimna loreyi, provide insights into the biosynthesis and reception of sex pheromones.</title>
        <authorList>
            <person name="Zhao H."/>
        </authorList>
    </citation>
    <scope>NUCLEOTIDE SEQUENCE</scope>
    <source>
        <strain evidence="1">BeijingLab</strain>
    </source>
</reference>
<evidence type="ECO:0000313" key="1">
    <source>
        <dbReference type="EMBL" id="KAJ8707091.1"/>
    </source>
</evidence>